<evidence type="ECO:0000256" key="7">
    <source>
        <dbReference type="PROSITE-ProRule" id="PRU00042"/>
    </source>
</evidence>
<evidence type="ECO:0000256" key="5">
    <source>
        <dbReference type="ARBA" id="ARBA00022833"/>
    </source>
</evidence>
<keyword evidence="6" id="KW-0539">Nucleus</keyword>
<dbReference type="InterPro" id="IPR013087">
    <property type="entry name" value="Znf_C2H2_type"/>
</dbReference>
<reference evidence="9" key="1">
    <citation type="submission" date="2023-10" db="EMBL/GenBank/DDBJ databases">
        <title>Genome assembly of Pristionchus species.</title>
        <authorList>
            <person name="Yoshida K."/>
            <person name="Sommer R.J."/>
        </authorList>
    </citation>
    <scope>NUCLEOTIDE SEQUENCE</scope>
    <source>
        <strain evidence="9">RS0144</strain>
    </source>
</reference>
<dbReference type="GO" id="GO:0005634">
    <property type="term" value="C:nucleus"/>
    <property type="evidence" value="ECO:0007669"/>
    <property type="project" value="UniProtKB-SubCell"/>
</dbReference>
<evidence type="ECO:0000259" key="8">
    <source>
        <dbReference type="PROSITE" id="PS50157"/>
    </source>
</evidence>
<dbReference type="FunFam" id="3.30.160.60:FF:000145">
    <property type="entry name" value="Zinc finger protein 574"/>
    <property type="match status" value="1"/>
</dbReference>
<dbReference type="InterPro" id="IPR036236">
    <property type="entry name" value="Znf_C2H2_sf"/>
</dbReference>
<organism evidence="9 10">
    <name type="scientific">Pristionchus entomophagus</name>
    <dbReference type="NCBI Taxonomy" id="358040"/>
    <lineage>
        <taxon>Eukaryota</taxon>
        <taxon>Metazoa</taxon>
        <taxon>Ecdysozoa</taxon>
        <taxon>Nematoda</taxon>
        <taxon>Chromadorea</taxon>
        <taxon>Rhabditida</taxon>
        <taxon>Rhabditina</taxon>
        <taxon>Diplogasteromorpha</taxon>
        <taxon>Diplogasteroidea</taxon>
        <taxon>Neodiplogasteridae</taxon>
        <taxon>Pristionchus</taxon>
    </lineage>
</organism>
<evidence type="ECO:0000256" key="6">
    <source>
        <dbReference type="ARBA" id="ARBA00023242"/>
    </source>
</evidence>
<evidence type="ECO:0000256" key="2">
    <source>
        <dbReference type="ARBA" id="ARBA00022723"/>
    </source>
</evidence>
<keyword evidence="4 7" id="KW-0863">Zinc-finger</keyword>
<feature type="domain" description="C2H2-type" evidence="8">
    <location>
        <begin position="111"/>
        <end position="135"/>
    </location>
</feature>
<feature type="non-terminal residue" evidence="9">
    <location>
        <position position="135"/>
    </location>
</feature>
<dbReference type="Pfam" id="PF13912">
    <property type="entry name" value="zf-C2H2_6"/>
    <property type="match status" value="1"/>
</dbReference>
<comment type="caution">
    <text evidence="9">The sequence shown here is derived from an EMBL/GenBank/DDBJ whole genome shotgun (WGS) entry which is preliminary data.</text>
</comment>
<evidence type="ECO:0000256" key="3">
    <source>
        <dbReference type="ARBA" id="ARBA00022737"/>
    </source>
</evidence>
<feature type="domain" description="C2H2-type" evidence="8">
    <location>
        <begin position="18"/>
        <end position="45"/>
    </location>
</feature>
<keyword evidence="10" id="KW-1185">Reference proteome</keyword>
<keyword evidence="5" id="KW-0862">Zinc</keyword>
<dbReference type="PANTHER" id="PTHR24394">
    <property type="entry name" value="ZINC FINGER PROTEIN"/>
    <property type="match status" value="1"/>
</dbReference>
<evidence type="ECO:0000313" key="9">
    <source>
        <dbReference type="EMBL" id="GMS90559.1"/>
    </source>
</evidence>
<evidence type="ECO:0000313" key="10">
    <source>
        <dbReference type="Proteomes" id="UP001432027"/>
    </source>
</evidence>
<dbReference type="PROSITE" id="PS50157">
    <property type="entry name" value="ZINC_FINGER_C2H2_2"/>
    <property type="match status" value="2"/>
</dbReference>
<proteinExistence type="predicted"/>
<comment type="subcellular location">
    <subcellularLocation>
        <location evidence="1">Nucleus</location>
    </subcellularLocation>
</comment>
<dbReference type="GO" id="GO:0000981">
    <property type="term" value="F:DNA-binding transcription factor activity, RNA polymerase II-specific"/>
    <property type="evidence" value="ECO:0007669"/>
    <property type="project" value="TreeGrafter"/>
</dbReference>
<keyword evidence="2" id="KW-0479">Metal-binding</keyword>
<gene>
    <name evidence="9" type="ORF">PENTCL1PPCAC_12734</name>
</gene>
<evidence type="ECO:0000256" key="1">
    <source>
        <dbReference type="ARBA" id="ARBA00004123"/>
    </source>
</evidence>
<dbReference type="Gene3D" id="3.30.160.60">
    <property type="entry name" value="Classic Zinc Finger"/>
    <property type="match status" value="2"/>
</dbReference>
<name>A0AAV5T5I5_9BILA</name>
<dbReference type="Pfam" id="PF00096">
    <property type="entry name" value="zf-C2H2"/>
    <property type="match status" value="2"/>
</dbReference>
<dbReference type="SUPFAM" id="SSF57667">
    <property type="entry name" value="beta-beta-alpha zinc fingers"/>
    <property type="match status" value="2"/>
</dbReference>
<dbReference type="EMBL" id="BTSX01000003">
    <property type="protein sequence ID" value="GMS90559.1"/>
    <property type="molecule type" value="Genomic_DNA"/>
</dbReference>
<sequence>MQHMNLHGKESDSSRMLFVCNICGKTYAQKGHPNVHNKMHSAESDPSKGHECDICGKECTFKTFLILVDDDPRKGNTQCDICGKKLSSYTDLNGHIQNENDPQRAKIRRPHKCEECGRCFPKAVGLRNHMFLHTG</sequence>
<accession>A0AAV5T5I5</accession>
<dbReference type="PROSITE" id="PS00028">
    <property type="entry name" value="ZINC_FINGER_C2H2_1"/>
    <property type="match status" value="2"/>
</dbReference>
<keyword evidence="3" id="KW-0677">Repeat</keyword>
<dbReference type="PANTHER" id="PTHR24394:SF29">
    <property type="entry name" value="MYONEURIN"/>
    <property type="match status" value="1"/>
</dbReference>
<evidence type="ECO:0000256" key="4">
    <source>
        <dbReference type="ARBA" id="ARBA00022771"/>
    </source>
</evidence>
<dbReference type="GO" id="GO:0008270">
    <property type="term" value="F:zinc ion binding"/>
    <property type="evidence" value="ECO:0007669"/>
    <property type="project" value="UniProtKB-KW"/>
</dbReference>
<dbReference type="AlphaFoldDB" id="A0AAV5T5I5"/>
<protein>
    <recommendedName>
        <fullName evidence="8">C2H2-type domain-containing protein</fullName>
    </recommendedName>
</protein>
<dbReference type="SMART" id="SM00355">
    <property type="entry name" value="ZnF_C2H2"/>
    <property type="match status" value="3"/>
</dbReference>
<dbReference type="Proteomes" id="UP001432027">
    <property type="component" value="Unassembled WGS sequence"/>
</dbReference>